<keyword evidence="6 11" id="KW-0798">TonB box</keyword>
<feature type="domain" description="TonB-dependent receptor-like beta-barrel" evidence="13">
    <location>
        <begin position="368"/>
        <end position="844"/>
    </location>
</feature>
<feature type="chain" id="PRO_5005849732" evidence="12">
    <location>
        <begin position="23"/>
        <end position="882"/>
    </location>
</feature>
<protein>
    <submittedName>
        <fullName evidence="15">Colicin I receptor</fullName>
    </submittedName>
</protein>
<evidence type="ECO:0000256" key="9">
    <source>
        <dbReference type="ARBA" id="ARBA00023237"/>
    </source>
</evidence>
<keyword evidence="8 15" id="KW-0675">Receptor</keyword>
<dbReference type="CDD" id="cd01347">
    <property type="entry name" value="ligand_gated_channel"/>
    <property type="match status" value="1"/>
</dbReference>
<dbReference type="InterPro" id="IPR037066">
    <property type="entry name" value="Plug_dom_sf"/>
</dbReference>
<evidence type="ECO:0000256" key="7">
    <source>
        <dbReference type="ARBA" id="ARBA00023136"/>
    </source>
</evidence>
<evidence type="ECO:0000259" key="14">
    <source>
        <dbReference type="Pfam" id="PF07715"/>
    </source>
</evidence>
<dbReference type="STRING" id="857265.WG78_07765"/>
<dbReference type="InterPro" id="IPR012910">
    <property type="entry name" value="Plug_dom"/>
</dbReference>
<dbReference type="GO" id="GO:0009279">
    <property type="term" value="C:cell outer membrane"/>
    <property type="evidence" value="ECO:0007669"/>
    <property type="project" value="UniProtKB-SubCell"/>
</dbReference>
<dbReference type="InterPro" id="IPR000531">
    <property type="entry name" value="Beta-barrel_TonB"/>
</dbReference>
<keyword evidence="16" id="KW-1185">Reference proteome</keyword>
<evidence type="ECO:0000256" key="8">
    <source>
        <dbReference type="ARBA" id="ARBA00023170"/>
    </source>
</evidence>
<evidence type="ECO:0000256" key="1">
    <source>
        <dbReference type="ARBA" id="ARBA00004571"/>
    </source>
</evidence>
<evidence type="ECO:0000313" key="16">
    <source>
        <dbReference type="Proteomes" id="UP000037939"/>
    </source>
</evidence>
<comment type="similarity">
    <text evidence="2 10 11">Belongs to the TonB-dependent receptor family.</text>
</comment>
<feature type="domain" description="TonB-dependent receptor plug" evidence="14">
    <location>
        <begin position="50"/>
        <end position="161"/>
    </location>
</feature>
<evidence type="ECO:0000256" key="3">
    <source>
        <dbReference type="ARBA" id="ARBA00022448"/>
    </source>
</evidence>
<sequence length="882" mass="95874">MTHSRKKLVVAMAMIGATYASAVYAADDDAASVERVEVTGSNLRRISQQGAQPVTVINTEELTRQGITSVEQAMQTLSTNSSAITSNQSVGQDTGGASFADLRGLGQQYTLVLLDGRRLANQAIDGTAVDLNAIPLATIARIEVLRDGASAIYGTDAIGGVINFITKKSLQGATIEANFSDPQHKGGIHKEVSVTGGYGNLAEQGWNVYGSFSASKDNEIKTQDRDFAISRLSPNGVSNYTWPFNYADNSGTVSNPTAPNCAPPYSIYSASKEVCRAQTPLFYGIQPQTSQITGFGKATYAINENNQVALQYVGTQTRTMTKIAPTPLAADVPYTLNPGDKYYPTDLPAFREVTSTDPDTGEETTTNVQVNGKPITLYGRSIPLGPRIDKDVSTTQRIVASAEGTIGAWDYRGGLAYSQNEVKHYLAGGYLDPDLLRTALTTGTINPFSTDTTGWDTVSLGGLVEDDKYKTTMADFHVGRDLFQLPAGTVPISIGVEARHESLSSDYTDLAKKALSSGLEDSEDTSGSRNAQAISFEMNIPIVKNLDATIAVRDDHFSDFGNTINPKIALTYRPVKELMFRGSASTGFRAPSLYDIYQPDQSTFTAAPYDDPLLCPGGNVNLGAGGNKARDCANQMHKQIGGSTNLEPEKSNSITFGFVVEPTKSLTASVDFYWTHIRNTIGVLSESAIFADPVKYADRYVRDASDNHLLYVVDNTQNLGNTEMSGVDVNAQYTFPKGPLGNFGLTFDGSYITKFDYQLEKGGEYFGGVGKFSDYNNAPIFRWKHNLALNWSMGPWSAIIGSTFESGYHDEYEGNDVASYTLWNTSVTYVWQKNLTITAGVKNVFDKEPPYSNQDYMFQVGYDPRYTDSIGRAYFIQASYKM</sequence>
<dbReference type="OrthoDB" id="8530571at2"/>
<evidence type="ECO:0000256" key="4">
    <source>
        <dbReference type="ARBA" id="ARBA00022452"/>
    </source>
</evidence>
<evidence type="ECO:0000256" key="5">
    <source>
        <dbReference type="ARBA" id="ARBA00022692"/>
    </source>
</evidence>
<accession>A0A0N0GPI3</accession>
<keyword evidence="7 10" id="KW-0472">Membrane</keyword>
<evidence type="ECO:0000256" key="6">
    <source>
        <dbReference type="ARBA" id="ARBA00023077"/>
    </source>
</evidence>
<comment type="caution">
    <text evidence="15">The sequence shown here is derived from an EMBL/GenBank/DDBJ whole genome shotgun (WGS) entry which is preliminary data.</text>
</comment>
<keyword evidence="4 10" id="KW-1134">Transmembrane beta strand</keyword>
<dbReference type="Pfam" id="PF07715">
    <property type="entry name" value="Plug"/>
    <property type="match status" value="1"/>
</dbReference>
<keyword evidence="5 10" id="KW-0812">Transmembrane</keyword>
<proteinExistence type="inferred from homology"/>
<organism evidence="15 16">
    <name type="scientific">Amantichitinum ursilacus</name>
    <dbReference type="NCBI Taxonomy" id="857265"/>
    <lineage>
        <taxon>Bacteria</taxon>
        <taxon>Pseudomonadati</taxon>
        <taxon>Pseudomonadota</taxon>
        <taxon>Betaproteobacteria</taxon>
        <taxon>Neisseriales</taxon>
        <taxon>Chitinibacteraceae</taxon>
        <taxon>Amantichitinum</taxon>
    </lineage>
</organism>
<dbReference type="Pfam" id="PF00593">
    <property type="entry name" value="TonB_dep_Rec_b-barrel"/>
    <property type="match status" value="1"/>
</dbReference>
<dbReference type="AlphaFoldDB" id="A0A0N0GPI3"/>
<evidence type="ECO:0000256" key="11">
    <source>
        <dbReference type="RuleBase" id="RU003357"/>
    </source>
</evidence>
<dbReference type="Gene3D" id="2.40.170.20">
    <property type="entry name" value="TonB-dependent receptor, beta-barrel domain"/>
    <property type="match status" value="1"/>
</dbReference>
<dbReference type="EMBL" id="LAQT01000005">
    <property type="protein sequence ID" value="KPC53723.1"/>
    <property type="molecule type" value="Genomic_DNA"/>
</dbReference>
<dbReference type="InterPro" id="IPR036942">
    <property type="entry name" value="Beta-barrel_TonB_sf"/>
</dbReference>
<gene>
    <name evidence="15" type="primary">cirA_1</name>
    <name evidence="15" type="ORF">WG78_07765</name>
</gene>
<keyword evidence="12" id="KW-0732">Signal</keyword>
<dbReference type="SUPFAM" id="SSF56935">
    <property type="entry name" value="Porins"/>
    <property type="match status" value="1"/>
</dbReference>
<evidence type="ECO:0000256" key="10">
    <source>
        <dbReference type="PROSITE-ProRule" id="PRU01360"/>
    </source>
</evidence>
<dbReference type="RefSeq" id="WP_083458857.1">
    <property type="nucleotide sequence ID" value="NZ_LAQT01000005.1"/>
</dbReference>
<feature type="signal peptide" evidence="12">
    <location>
        <begin position="1"/>
        <end position="22"/>
    </location>
</feature>
<dbReference type="PROSITE" id="PS52016">
    <property type="entry name" value="TONB_DEPENDENT_REC_3"/>
    <property type="match status" value="1"/>
</dbReference>
<evidence type="ECO:0000256" key="12">
    <source>
        <dbReference type="SAM" id="SignalP"/>
    </source>
</evidence>
<name>A0A0N0GPI3_9NEIS</name>
<keyword evidence="9 10" id="KW-0998">Cell outer membrane</keyword>
<comment type="subcellular location">
    <subcellularLocation>
        <location evidence="1 10">Cell outer membrane</location>
        <topology evidence="1 10">Multi-pass membrane protein</topology>
    </subcellularLocation>
</comment>
<evidence type="ECO:0000313" key="15">
    <source>
        <dbReference type="EMBL" id="KPC53723.1"/>
    </source>
</evidence>
<dbReference type="Proteomes" id="UP000037939">
    <property type="component" value="Unassembled WGS sequence"/>
</dbReference>
<dbReference type="InterPro" id="IPR039426">
    <property type="entry name" value="TonB-dep_rcpt-like"/>
</dbReference>
<reference evidence="15 16" key="1">
    <citation type="submission" date="2015-07" db="EMBL/GenBank/DDBJ databases">
        <title>Draft genome sequence of the Amantichitinum ursilacus IGB-41, a new chitin-degrading bacterium.</title>
        <authorList>
            <person name="Kirstahler P."/>
            <person name="Guenther M."/>
            <person name="Grumaz C."/>
            <person name="Rupp S."/>
            <person name="Zibek S."/>
            <person name="Sohn K."/>
        </authorList>
    </citation>
    <scope>NUCLEOTIDE SEQUENCE [LARGE SCALE GENOMIC DNA]</scope>
    <source>
        <strain evidence="15 16">IGB-41</strain>
    </source>
</reference>
<evidence type="ECO:0000259" key="13">
    <source>
        <dbReference type="Pfam" id="PF00593"/>
    </source>
</evidence>
<dbReference type="PATRIC" id="fig|857265.3.peg.1589"/>
<evidence type="ECO:0000256" key="2">
    <source>
        <dbReference type="ARBA" id="ARBA00009810"/>
    </source>
</evidence>
<dbReference type="PANTHER" id="PTHR47234">
    <property type="match status" value="1"/>
</dbReference>
<dbReference type="PANTHER" id="PTHR47234:SF2">
    <property type="entry name" value="TONB-DEPENDENT RECEPTOR"/>
    <property type="match status" value="1"/>
</dbReference>
<keyword evidence="3 10" id="KW-0813">Transport</keyword>
<dbReference type="Gene3D" id="2.170.130.10">
    <property type="entry name" value="TonB-dependent receptor, plug domain"/>
    <property type="match status" value="1"/>
</dbReference>